<dbReference type="Proteomes" id="UP000198868">
    <property type="component" value="Unassembled WGS sequence"/>
</dbReference>
<protein>
    <submittedName>
        <fullName evidence="2">Uncharacterized protein</fullName>
    </submittedName>
</protein>
<organism evidence="2 3">
    <name type="scientific">Leuconostoc inhae</name>
    <dbReference type="NCBI Taxonomy" id="178001"/>
    <lineage>
        <taxon>Bacteria</taxon>
        <taxon>Bacillati</taxon>
        <taxon>Bacillota</taxon>
        <taxon>Bacilli</taxon>
        <taxon>Lactobacillales</taxon>
        <taxon>Lactobacillaceae</taxon>
        <taxon>Leuconostoc</taxon>
    </lineage>
</organism>
<name>A0AAN2QWQ2_9LACO</name>
<dbReference type="AlphaFoldDB" id="A0AAN2QWQ2"/>
<gene>
    <name evidence="1" type="ORF">KSL4_1188</name>
    <name evidence="2" type="ORF">PL111_0796</name>
</gene>
<sequence length="38" mass="4412">MTNKLDLVTILIFGDGIIQNYAAFLKLIHTRYIDLNIF</sequence>
<evidence type="ECO:0000313" key="4">
    <source>
        <dbReference type="Proteomes" id="UP000199047"/>
    </source>
</evidence>
<keyword evidence="4" id="KW-1185">Reference proteome</keyword>
<evidence type="ECO:0000313" key="2">
    <source>
        <dbReference type="EMBL" id="CUW20090.1"/>
    </source>
</evidence>
<accession>A0AAN2QWQ2</accession>
<evidence type="ECO:0000313" key="1">
    <source>
        <dbReference type="EMBL" id="CUW11086.1"/>
    </source>
</evidence>
<dbReference type="EMBL" id="FBTU01000028">
    <property type="protein sequence ID" value="CUW20090.1"/>
    <property type="molecule type" value="Genomic_DNA"/>
</dbReference>
<dbReference type="EMBL" id="FBTB01000011">
    <property type="protein sequence ID" value="CUW11086.1"/>
    <property type="molecule type" value="Genomic_DNA"/>
</dbReference>
<evidence type="ECO:0000313" key="3">
    <source>
        <dbReference type="Proteomes" id="UP000198868"/>
    </source>
</evidence>
<dbReference type="Proteomes" id="UP000199047">
    <property type="component" value="Unassembled WGS sequence"/>
</dbReference>
<reference evidence="3 4" key="1">
    <citation type="submission" date="2015-12" db="EMBL/GenBank/DDBJ databases">
        <authorList>
            <person name="Andreevskaya M."/>
        </authorList>
    </citation>
    <scope>NUCLEOTIDE SEQUENCE [LARGE SCALE GENOMIC DNA]</scope>
    <source>
        <strain evidence="1 4">KSL4-2</strain>
        <strain evidence="2 3">PL111</strain>
    </source>
</reference>
<proteinExistence type="predicted"/>
<comment type="caution">
    <text evidence="2">The sequence shown here is derived from an EMBL/GenBank/DDBJ whole genome shotgun (WGS) entry which is preliminary data.</text>
</comment>